<feature type="transmembrane region" description="Helical" evidence="1">
    <location>
        <begin position="76"/>
        <end position="96"/>
    </location>
</feature>
<dbReference type="AlphaFoldDB" id="A0A561VR27"/>
<name>A0A561VR27_ACTTI</name>
<dbReference type="RefSeq" id="WP_122976098.1">
    <property type="nucleotide sequence ID" value="NZ_BOMX01000161.1"/>
</dbReference>
<feature type="transmembrane region" description="Helical" evidence="1">
    <location>
        <begin position="340"/>
        <end position="360"/>
    </location>
</feature>
<dbReference type="OrthoDB" id="2014935at2"/>
<feature type="transmembrane region" description="Helical" evidence="1">
    <location>
        <begin position="427"/>
        <end position="446"/>
    </location>
</feature>
<keyword evidence="1" id="KW-0812">Transmembrane</keyword>
<reference evidence="2 3" key="1">
    <citation type="submission" date="2019-06" db="EMBL/GenBank/DDBJ databases">
        <title>Sequencing the genomes of 1000 actinobacteria strains.</title>
        <authorList>
            <person name="Klenk H.-P."/>
        </authorList>
    </citation>
    <scope>NUCLEOTIDE SEQUENCE [LARGE SCALE GENOMIC DNA]</scope>
    <source>
        <strain evidence="2 3">DSM 43866</strain>
    </source>
</reference>
<feature type="transmembrane region" description="Helical" evidence="1">
    <location>
        <begin position="295"/>
        <end position="320"/>
    </location>
</feature>
<feature type="transmembrane region" description="Helical" evidence="1">
    <location>
        <begin position="116"/>
        <end position="149"/>
    </location>
</feature>
<feature type="transmembrane region" description="Helical" evidence="1">
    <location>
        <begin position="188"/>
        <end position="209"/>
    </location>
</feature>
<feature type="transmembrane region" description="Helical" evidence="1">
    <location>
        <begin position="496"/>
        <end position="516"/>
    </location>
</feature>
<dbReference type="EMBL" id="VIWY01000004">
    <property type="protein sequence ID" value="TWG14062.1"/>
    <property type="molecule type" value="Genomic_DNA"/>
</dbReference>
<feature type="transmembrane region" description="Helical" evidence="1">
    <location>
        <begin position="155"/>
        <end position="176"/>
    </location>
</feature>
<proteinExistence type="predicted"/>
<comment type="caution">
    <text evidence="2">The sequence shown here is derived from an EMBL/GenBank/DDBJ whole genome shotgun (WGS) entry which is preliminary data.</text>
</comment>
<evidence type="ECO:0000256" key="1">
    <source>
        <dbReference type="SAM" id="Phobius"/>
    </source>
</evidence>
<accession>A0A561VR27</accession>
<keyword evidence="1" id="KW-0472">Membrane</keyword>
<evidence type="ECO:0000313" key="2">
    <source>
        <dbReference type="EMBL" id="TWG14062.1"/>
    </source>
</evidence>
<keyword evidence="1" id="KW-1133">Transmembrane helix</keyword>
<feature type="transmembrane region" description="Helical" evidence="1">
    <location>
        <begin position="21"/>
        <end position="42"/>
    </location>
</feature>
<evidence type="ECO:0000313" key="3">
    <source>
        <dbReference type="Proteomes" id="UP000320239"/>
    </source>
</evidence>
<gene>
    <name evidence="2" type="ORF">FHX34_104356</name>
</gene>
<keyword evidence="3" id="KW-1185">Reference proteome</keyword>
<dbReference type="Proteomes" id="UP000320239">
    <property type="component" value="Unassembled WGS sequence"/>
</dbReference>
<feature type="transmembrane region" description="Helical" evidence="1">
    <location>
        <begin position="453"/>
        <end position="476"/>
    </location>
</feature>
<sequence>MTGAGRLLWLVLRRDRVVLPIWVFGLGVMPALSVAGFDSIFATDAERVQYARVSASSAGFVGLYGPLHGDSLGELVVWRAGFIPVMVALMALLTVIRHTRADEEAGRTELIRATAVGRYAPLVAALLATALACVALGLVVAGSMIATGLPGGGSVALGVVFTLNGWFFAGVAAIAAQLTGSARGARAVAVLVLGVAYVLRLGGDIAALGDGRLSWLSSLSPIGWLQRVFPYGENAWWPAVPVLLAAVAAATAAARLLAGRGLGAGLFASRPGPAGAGARLSSPLGLAWRLHRGLLCGWTAGFAALGLVFGAVGGSVAQLAEGSGGINEMFSELGGAGPVTDAYFATVATMCGVIVSLYAVQAALRVRDEEQNGHAELILATSVRRTSWAAGHLLFALLGPALALLAEGALAGAAYGELTPVLGATMIQLPAVWVLAGVTVLLVGVLPRLAPVAWGAVALCLVLLLVGGLLGLHQWVLDLSPFTHVPQLPAAGFHAVPVMVLTLTAAALGVAGLAALRRRDIPA</sequence>
<feature type="transmembrane region" description="Helical" evidence="1">
    <location>
        <begin position="393"/>
        <end position="415"/>
    </location>
</feature>
<organism evidence="2 3">
    <name type="scientific">Actinoplanes teichomyceticus</name>
    <dbReference type="NCBI Taxonomy" id="1867"/>
    <lineage>
        <taxon>Bacteria</taxon>
        <taxon>Bacillati</taxon>
        <taxon>Actinomycetota</taxon>
        <taxon>Actinomycetes</taxon>
        <taxon>Micromonosporales</taxon>
        <taxon>Micromonosporaceae</taxon>
        <taxon>Actinoplanes</taxon>
    </lineage>
</organism>
<protein>
    <submittedName>
        <fullName evidence="2">ABC-2 type transport system permease protein</fullName>
    </submittedName>
</protein>
<feature type="transmembrane region" description="Helical" evidence="1">
    <location>
        <begin position="235"/>
        <end position="258"/>
    </location>
</feature>